<dbReference type="STRING" id="420778.A0A1S8BEF8"/>
<dbReference type="Proteomes" id="UP000190776">
    <property type="component" value="Unassembled WGS sequence"/>
</dbReference>
<dbReference type="Pfam" id="PF07859">
    <property type="entry name" value="Abhydrolase_3"/>
    <property type="match status" value="1"/>
</dbReference>
<keyword evidence="1" id="KW-0378">Hydrolase</keyword>
<comment type="caution">
    <text evidence="3">The sequence shown here is derived from an EMBL/GenBank/DDBJ whole genome shotgun (WGS) entry which is preliminary data.</text>
</comment>
<dbReference type="PANTHER" id="PTHR48081:SF18">
    <property type="entry name" value="ALPHA_BETA HYDROLASE FOLD-3 DOMAIN-CONTAINING PROTEIN"/>
    <property type="match status" value="1"/>
</dbReference>
<name>A0A1S8BEF8_9PEZI</name>
<accession>A0A1S8BEF8</accession>
<proteinExistence type="predicted"/>
<dbReference type="GO" id="GO:0016787">
    <property type="term" value="F:hydrolase activity"/>
    <property type="evidence" value="ECO:0007669"/>
    <property type="project" value="UniProtKB-KW"/>
</dbReference>
<evidence type="ECO:0000256" key="1">
    <source>
        <dbReference type="ARBA" id="ARBA00022801"/>
    </source>
</evidence>
<feature type="non-terminal residue" evidence="3">
    <location>
        <position position="1"/>
    </location>
</feature>
<gene>
    <name evidence="3" type="ORF">BK809_0002037</name>
</gene>
<dbReference type="InterPro" id="IPR013094">
    <property type="entry name" value="AB_hydrolase_3"/>
</dbReference>
<dbReference type="AlphaFoldDB" id="A0A1S8BEF8"/>
<sequence>SSRTILYLHGGGFVHPLNARGQLPFAHRCAESLSSSGVVVTLAVLEYHLAPARRHPTQLAQSLAALRHLVVDRGVPAGEVVLMGDSAGGNLLLGVLAALRVAAAGGSGGPVRDVGAAGWWGEGRRLAAAVAVCPWCRLGPYDVGGRGSYERNARWDFLGGKELGEFEEAMGLEGVRGVVWGDAVGAAMVAEEEDEDEGTSEGEMVGGWGGEFWSGVVRGEGRVVERMLVSVGTREVFYDDVVELARLMDTGVEGGGDDGKVVFVKGPREVHVGPVVDVALGVKDEEGSLPAILEFFKGL</sequence>
<dbReference type="InterPro" id="IPR029058">
    <property type="entry name" value="AB_hydrolase_fold"/>
</dbReference>
<dbReference type="EMBL" id="MSZU01000081">
    <property type="protein sequence ID" value="OMP85826.1"/>
    <property type="molecule type" value="Genomic_DNA"/>
</dbReference>
<evidence type="ECO:0000259" key="2">
    <source>
        <dbReference type="Pfam" id="PF07859"/>
    </source>
</evidence>
<dbReference type="OrthoDB" id="2152029at2759"/>
<dbReference type="SUPFAM" id="SSF53474">
    <property type="entry name" value="alpha/beta-Hydrolases"/>
    <property type="match status" value="1"/>
</dbReference>
<protein>
    <recommendedName>
        <fullName evidence="2">Alpha/beta hydrolase fold-3 domain-containing protein</fullName>
    </recommendedName>
</protein>
<evidence type="ECO:0000313" key="3">
    <source>
        <dbReference type="EMBL" id="OMP85826.1"/>
    </source>
</evidence>
<organism evidence="3 4">
    <name type="scientific">Diplodia seriata</name>
    <dbReference type="NCBI Taxonomy" id="420778"/>
    <lineage>
        <taxon>Eukaryota</taxon>
        <taxon>Fungi</taxon>
        <taxon>Dikarya</taxon>
        <taxon>Ascomycota</taxon>
        <taxon>Pezizomycotina</taxon>
        <taxon>Dothideomycetes</taxon>
        <taxon>Dothideomycetes incertae sedis</taxon>
        <taxon>Botryosphaeriales</taxon>
        <taxon>Botryosphaeriaceae</taxon>
        <taxon>Diplodia</taxon>
    </lineage>
</organism>
<evidence type="ECO:0000313" key="4">
    <source>
        <dbReference type="Proteomes" id="UP000190776"/>
    </source>
</evidence>
<dbReference type="InterPro" id="IPR050300">
    <property type="entry name" value="GDXG_lipolytic_enzyme"/>
</dbReference>
<feature type="domain" description="Alpha/beta hydrolase fold-3" evidence="2">
    <location>
        <begin position="5"/>
        <end position="136"/>
    </location>
</feature>
<reference evidence="3 4" key="1">
    <citation type="submission" date="2017-01" db="EMBL/GenBank/DDBJ databases">
        <title>Draft genome sequence of Diplodia seriata F98.1, a fungal species involved in grapevine trunk diseases.</title>
        <authorList>
            <person name="Robert-Siegwald G."/>
            <person name="Vallet J."/>
            <person name="Abou-Mansour E."/>
            <person name="Xu J."/>
            <person name="Rey P."/>
            <person name="Bertsch C."/>
            <person name="Rego C."/>
            <person name="Larignon P."/>
            <person name="Fontaine F."/>
            <person name="Lebrun M.-H."/>
        </authorList>
    </citation>
    <scope>NUCLEOTIDE SEQUENCE [LARGE SCALE GENOMIC DNA]</scope>
    <source>
        <strain evidence="3 4">F98.1</strain>
    </source>
</reference>
<dbReference type="Gene3D" id="3.40.50.1820">
    <property type="entry name" value="alpha/beta hydrolase"/>
    <property type="match status" value="1"/>
</dbReference>
<dbReference type="PANTHER" id="PTHR48081">
    <property type="entry name" value="AB HYDROLASE SUPERFAMILY PROTEIN C4A8.06C"/>
    <property type="match status" value="1"/>
</dbReference>